<evidence type="ECO:0000313" key="2">
    <source>
        <dbReference type="Proteomes" id="UP000017667"/>
    </source>
</evidence>
<sequence>MYFYLKKYIRDLSNNSKFLKAIYSFLNVIKTNSTSKMSDELFAKIKYRENTGKTLDLENPRFFNEKLWWLKINNRNSLMTQCSDKVEVRKYLKSIGLENLLTEIYGIYDKAEDIPFKELNGKYFIKCNHVSGINALYDSSNKDNFDCDKIVKKFNSALKMNYYFQSREWNYKNIKPKILVENFLETTEPLLDFRFFCFHGKVKMIFVDIDTAAEDGTHNPSAKRNIYDREFNLMNFTVGRQNFDTSLVKKPNNLNVMIEYAERISNPFVFCRVDLYNLNGDIKFGEITFYPGGATQQFSNEEADLEVSSWLNIK</sequence>
<evidence type="ECO:0008006" key="3">
    <source>
        <dbReference type="Google" id="ProtNLM"/>
    </source>
</evidence>
<accession>N9FFB5</accession>
<dbReference type="InterPro" id="IPR029465">
    <property type="entry name" value="ATPgrasp_TupA"/>
</dbReference>
<dbReference type="EMBL" id="APQQ01000004">
    <property type="protein sequence ID" value="ENW21508.1"/>
    <property type="molecule type" value="Genomic_DNA"/>
</dbReference>
<evidence type="ECO:0000313" key="1">
    <source>
        <dbReference type="EMBL" id="ENW21508.1"/>
    </source>
</evidence>
<proteinExistence type="predicted"/>
<organism evidence="1 2">
    <name type="scientific">Acinetobacter haemolyticus CIP 64.3 = MTCC 9819</name>
    <dbReference type="NCBI Taxonomy" id="1217659"/>
    <lineage>
        <taxon>Bacteria</taxon>
        <taxon>Pseudomonadati</taxon>
        <taxon>Pseudomonadota</taxon>
        <taxon>Gammaproteobacteria</taxon>
        <taxon>Moraxellales</taxon>
        <taxon>Moraxellaceae</taxon>
        <taxon>Acinetobacter</taxon>
    </lineage>
</organism>
<dbReference type="Pfam" id="PF14305">
    <property type="entry name" value="ATPgrasp_TupA"/>
    <property type="match status" value="1"/>
</dbReference>
<gene>
    <name evidence="1" type="ORF">F927_00322</name>
</gene>
<dbReference type="HOGENOM" id="CLU_056705_0_0_6"/>
<dbReference type="RefSeq" id="WP_005085837.1">
    <property type="nucleotide sequence ID" value="NZ_ASYX01000060.1"/>
</dbReference>
<dbReference type="AlphaFoldDB" id="N9FFB5"/>
<reference evidence="1 2" key="1">
    <citation type="submission" date="2013-02" db="EMBL/GenBank/DDBJ databases">
        <title>The Genome Sequence of Acinetobacter haemolyticus CIP 64.3.</title>
        <authorList>
            <consortium name="The Broad Institute Genome Sequencing Platform"/>
            <consortium name="The Broad Institute Genome Sequencing Center for Infectious Disease"/>
            <person name="Cerqueira G."/>
            <person name="Feldgarden M."/>
            <person name="Courvalin P."/>
            <person name="Perichon B."/>
            <person name="Grillot-Courvalin C."/>
            <person name="Clermont D."/>
            <person name="Rocha E."/>
            <person name="Yoon E.-J."/>
            <person name="Nemec A."/>
            <person name="Walker B."/>
            <person name="Young S.K."/>
            <person name="Zeng Q."/>
            <person name="Gargeya S."/>
            <person name="Fitzgerald M."/>
            <person name="Haas B."/>
            <person name="Abouelleil A."/>
            <person name="Alvarado L."/>
            <person name="Arachchi H.M."/>
            <person name="Berlin A.M."/>
            <person name="Chapman S.B."/>
            <person name="Dewar J."/>
            <person name="Goldberg J."/>
            <person name="Griggs A."/>
            <person name="Gujja S."/>
            <person name="Hansen M."/>
            <person name="Howarth C."/>
            <person name="Imamovic A."/>
            <person name="Larimer J."/>
            <person name="McCowan C."/>
            <person name="Murphy C."/>
            <person name="Neiman D."/>
            <person name="Pearson M."/>
            <person name="Priest M."/>
            <person name="Roberts A."/>
            <person name="Saif S."/>
            <person name="Shea T."/>
            <person name="Sisk P."/>
            <person name="Sykes S."/>
            <person name="Wortman J."/>
            <person name="Nusbaum C."/>
            <person name="Birren B."/>
        </authorList>
    </citation>
    <scope>NUCLEOTIDE SEQUENCE [LARGE SCALE GENOMIC DNA]</scope>
    <source>
        <strain evidence="1 2">CIP 64.3</strain>
    </source>
</reference>
<dbReference type="Proteomes" id="UP000017667">
    <property type="component" value="Unassembled WGS sequence"/>
</dbReference>
<dbReference type="PATRIC" id="fig|1217659.3.peg.313"/>
<protein>
    <recommendedName>
        <fullName evidence="3">Carboxylate--amine ligase</fullName>
    </recommendedName>
</protein>
<keyword evidence="2" id="KW-1185">Reference proteome</keyword>
<name>N9FFB5_ACIHA</name>
<comment type="caution">
    <text evidence="1">The sequence shown here is derived from an EMBL/GenBank/DDBJ whole genome shotgun (WGS) entry which is preliminary data.</text>
</comment>